<organism evidence="2">
    <name type="scientific">Cladocopium goreaui</name>
    <dbReference type="NCBI Taxonomy" id="2562237"/>
    <lineage>
        <taxon>Eukaryota</taxon>
        <taxon>Sar</taxon>
        <taxon>Alveolata</taxon>
        <taxon>Dinophyceae</taxon>
        <taxon>Suessiales</taxon>
        <taxon>Symbiodiniaceae</taxon>
        <taxon>Cladocopium</taxon>
    </lineage>
</organism>
<keyword evidence="4" id="KW-1185">Reference proteome</keyword>
<accession>A0A9P1G6M2</accession>
<dbReference type="EMBL" id="CAMXCT010002959">
    <property type="protein sequence ID" value="CAI4001556.1"/>
    <property type="molecule type" value="Genomic_DNA"/>
</dbReference>
<protein>
    <submittedName>
        <fullName evidence="2">Uncharacterized protein</fullName>
    </submittedName>
</protein>
<name>A0A9P1G6M2_9DINO</name>
<gene>
    <name evidence="2" type="ORF">C1SCF055_LOCUS27595</name>
</gene>
<comment type="caution">
    <text evidence="2">The sequence shown here is derived from an EMBL/GenBank/DDBJ whole genome shotgun (WGS) entry which is preliminary data.</text>
</comment>
<reference evidence="2" key="1">
    <citation type="submission" date="2022-10" db="EMBL/GenBank/DDBJ databases">
        <authorList>
            <person name="Chen Y."/>
            <person name="Dougan E. K."/>
            <person name="Chan C."/>
            <person name="Rhodes N."/>
            <person name="Thang M."/>
        </authorList>
    </citation>
    <scope>NUCLEOTIDE SEQUENCE</scope>
</reference>
<evidence type="ECO:0000313" key="4">
    <source>
        <dbReference type="Proteomes" id="UP001152797"/>
    </source>
</evidence>
<dbReference type="AlphaFoldDB" id="A0A9P1G6M2"/>
<sequence>ASKKLQSISELRGSLSAKAPHRQTQQGPSVNLLEEQIQLRQQELAFKENQASEAEAWV</sequence>
<dbReference type="EMBL" id="CAMXCT030002959">
    <property type="protein sequence ID" value="CAL4788868.1"/>
    <property type="molecule type" value="Genomic_DNA"/>
</dbReference>
<feature type="non-terminal residue" evidence="2">
    <location>
        <position position="58"/>
    </location>
</feature>
<proteinExistence type="predicted"/>
<reference evidence="3" key="2">
    <citation type="submission" date="2024-04" db="EMBL/GenBank/DDBJ databases">
        <authorList>
            <person name="Chen Y."/>
            <person name="Shah S."/>
            <person name="Dougan E. K."/>
            <person name="Thang M."/>
            <person name="Chan C."/>
        </authorList>
    </citation>
    <scope>NUCLEOTIDE SEQUENCE [LARGE SCALE GENOMIC DNA]</scope>
</reference>
<dbReference type="Proteomes" id="UP001152797">
    <property type="component" value="Unassembled WGS sequence"/>
</dbReference>
<evidence type="ECO:0000256" key="1">
    <source>
        <dbReference type="SAM" id="MobiDB-lite"/>
    </source>
</evidence>
<evidence type="ECO:0000313" key="3">
    <source>
        <dbReference type="EMBL" id="CAL1154931.1"/>
    </source>
</evidence>
<feature type="region of interest" description="Disordered" evidence="1">
    <location>
        <begin position="1"/>
        <end position="29"/>
    </location>
</feature>
<dbReference type="EMBL" id="CAMXCT020002959">
    <property type="protein sequence ID" value="CAL1154931.1"/>
    <property type="molecule type" value="Genomic_DNA"/>
</dbReference>
<evidence type="ECO:0000313" key="2">
    <source>
        <dbReference type="EMBL" id="CAI4001556.1"/>
    </source>
</evidence>
<feature type="non-terminal residue" evidence="2">
    <location>
        <position position="1"/>
    </location>
</feature>